<dbReference type="HOGENOM" id="CLU_081667_0_0_1"/>
<dbReference type="KEGG" id="erc:Ecym_6418"/>
<protein>
    <recommendedName>
        <fullName evidence="7">Ribosomal protein L22</fullName>
    </recommendedName>
</protein>
<dbReference type="InterPro" id="IPR001063">
    <property type="entry name" value="Ribosomal_uL22"/>
</dbReference>
<dbReference type="OMA" id="WVQLADK"/>
<dbReference type="GO" id="GO:0003735">
    <property type="term" value="F:structural constituent of ribosome"/>
    <property type="evidence" value="ECO:0007669"/>
    <property type="project" value="EnsemblFungi"/>
</dbReference>
<gene>
    <name evidence="5" type="ordered locus">Ecym_6418</name>
</gene>
<dbReference type="RefSeq" id="XP_003647607.1">
    <property type="nucleotide sequence ID" value="XM_003647559.1"/>
</dbReference>
<dbReference type="FunFam" id="3.90.470.10:FF:000022">
    <property type="entry name" value="Mitochondrial ribosomal protein"/>
    <property type="match status" value="1"/>
</dbReference>
<accession>G8JUL0</accession>
<keyword evidence="6" id="KW-1185">Reference proteome</keyword>
<dbReference type="GeneID" id="11469202"/>
<proteinExistence type="inferred from homology"/>
<dbReference type="STRING" id="931890.G8JUL0"/>
<dbReference type="OrthoDB" id="416470at2759"/>
<dbReference type="PANTHER" id="PTHR13501:SF8">
    <property type="entry name" value="LARGE RIBOSOMAL SUBUNIT PROTEIN UL22M"/>
    <property type="match status" value="1"/>
</dbReference>
<evidence type="ECO:0008006" key="7">
    <source>
        <dbReference type="Google" id="ProtNLM"/>
    </source>
</evidence>
<dbReference type="Gene3D" id="3.90.470.10">
    <property type="entry name" value="Ribosomal protein L22/L17"/>
    <property type="match status" value="1"/>
</dbReference>
<dbReference type="GO" id="GO:0005762">
    <property type="term" value="C:mitochondrial large ribosomal subunit"/>
    <property type="evidence" value="ECO:0007669"/>
    <property type="project" value="EnsemblFungi"/>
</dbReference>
<dbReference type="AlphaFoldDB" id="G8JUL0"/>
<dbReference type="GO" id="GO:0006412">
    <property type="term" value="P:translation"/>
    <property type="evidence" value="ECO:0007669"/>
    <property type="project" value="InterPro"/>
</dbReference>
<evidence type="ECO:0000313" key="6">
    <source>
        <dbReference type="Proteomes" id="UP000006790"/>
    </source>
</evidence>
<evidence type="ECO:0000256" key="2">
    <source>
        <dbReference type="ARBA" id="ARBA00022980"/>
    </source>
</evidence>
<dbReference type="InterPro" id="IPR047867">
    <property type="entry name" value="Ribosomal_uL22_bac/org-type"/>
</dbReference>
<dbReference type="Pfam" id="PF00237">
    <property type="entry name" value="Ribosomal_L22"/>
    <property type="match status" value="1"/>
</dbReference>
<reference evidence="6" key="1">
    <citation type="journal article" date="2012" name="G3 (Bethesda)">
        <title>Pichia sorbitophila, an interspecies yeast hybrid reveals early steps of genome resolution following polyploidization.</title>
        <authorList>
            <person name="Leh Louis V."/>
            <person name="Despons L."/>
            <person name="Friedrich A."/>
            <person name="Martin T."/>
            <person name="Durrens P."/>
            <person name="Casaregola S."/>
            <person name="Neuveglise C."/>
            <person name="Fairhead C."/>
            <person name="Marck C."/>
            <person name="Cruz J.A."/>
            <person name="Straub M.L."/>
            <person name="Kugler V."/>
            <person name="Sacerdot C."/>
            <person name="Uzunov Z."/>
            <person name="Thierry A."/>
            <person name="Weiss S."/>
            <person name="Bleykasten C."/>
            <person name="De Montigny J."/>
            <person name="Jacques N."/>
            <person name="Jung P."/>
            <person name="Lemaire M."/>
            <person name="Mallet S."/>
            <person name="Morel G."/>
            <person name="Richard G.F."/>
            <person name="Sarkar A."/>
            <person name="Savel G."/>
            <person name="Schacherer J."/>
            <person name="Seret M.L."/>
            <person name="Talla E."/>
            <person name="Samson G."/>
            <person name="Jubin C."/>
            <person name="Poulain J."/>
            <person name="Vacherie B."/>
            <person name="Barbe V."/>
            <person name="Pelletier E."/>
            <person name="Sherman D.J."/>
            <person name="Westhof E."/>
            <person name="Weissenbach J."/>
            <person name="Baret P.V."/>
            <person name="Wincker P."/>
            <person name="Gaillardin C."/>
            <person name="Dujon B."/>
            <person name="Souciet J.L."/>
        </authorList>
    </citation>
    <scope>NUCLEOTIDE SEQUENCE [LARGE SCALE GENOMIC DNA]</scope>
    <source>
        <strain evidence="6">CBS 270.75 / DBVPG 7215 / KCTC 17166 / NRRL Y-17582</strain>
    </source>
</reference>
<evidence type="ECO:0000313" key="5">
    <source>
        <dbReference type="EMBL" id="AET40790.1"/>
    </source>
</evidence>
<dbReference type="eggNOG" id="KOG1711">
    <property type="taxonomic scope" value="Eukaryota"/>
</dbReference>
<sequence length="307" mass="34545">MISRYLIGLSKTRVFNVVGCRGFISSGSLLGSTSKNGSLFGSITKGADVLSNDDPTKTSSRLGLAADAMDKEEMEMDKELKNKVTLQSDSELNEYIVKQQQPIKLAPDLLLSPLKRQIYEANCKLNGGFYKKDTIVRLPNSSAEYKLKLSREEIDALEPSVYVKSYRIKSSMKKATLLLRLLNGLDLKKAITQCHFSDKGISREVGELLQKGLEDGRKLGLDENDLYISQIWTGSDGVWGKRVDIKGRGRAGVIRHRFVHIRCILKTKSVTKKRLEYENSLKELRKKPWVQLADKPVRGSMGGVYRW</sequence>
<dbReference type="Proteomes" id="UP000006790">
    <property type="component" value="Chromosome 6"/>
</dbReference>
<organism evidence="5 6">
    <name type="scientific">Eremothecium cymbalariae (strain CBS 270.75 / DBVPG 7215 / KCTC 17166 / NRRL Y-17582)</name>
    <name type="common">Yeast</name>
    <dbReference type="NCBI Taxonomy" id="931890"/>
    <lineage>
        <taxon>Eukaryota</taxon>
        <taxon>Fungi</taxon>
        <taxon>Dikarya</taxon>
        <taxon>Ascomycota</taxon>
        <taxon>Saccharomycotina</taxon>
        <taxon>Saccharomycetes</taxon>
        <taxon>Saccharomycetales</taxon>
        <taxon>Saccharomycetaceae</taxon>
        <taxon>Eremothecium</taxon>
    </lineage>
</organism>
<comment type="similarity">
    <text evidence="1 4">Belongs to the universal ribosomal protein uL22 family.</text>
</comment>
<dbReference type="EMBL" id="CP002502">
    <property type="protein sequence ID" value="AET40790.1"/>
    <property type="molecule type" value="Genomic_DNA"/>
</dbReference>
<dbReference type="InParanoid" id="G8JUL0"/>
<name>G8JUL0_ERECY</name>
<evidence type="ECO:0000256" key="4">
    <source>
        <dbReference type="RuleBase" id="RU004005"/>
    </source>
</evidence>
<dbReference type="FunCoup" id="G8JUL0">
    <property type="interactions" value="317"/>
</dbReference>
<dbReference type="PANTHER" id="PTHR13501">
    <property type="entry name" value="CHLOROPLAST 50S RIBOSOMAL PROTEIN L22-RELATED"/>
    <property type="match status" value="1"/>
</dbReference>
<dbReference type="SUPFAM" id="SSF54843">
    <property type="entry name" value="Ribosomal protein L22"/>
    <property type="match status" value="1"/>
</dbReference>
<keyword evidence="3 4" id="KW-0687">Ribonucleoprotein</keyword>
<evidence type="ECO:0000256" key="1">
    <source>
        <dbReference type="ARBA" id="ARBA00009451"/>
    </source>
</evidence>
<dbReference type="InterPro" id="IPR036394">
    <property type="entry name" value="Ribosomal_uL22_sf"/>
</dbReference>
<keyword evidence="2 4" id="KW-0689">Ribosomal protein</keyword>
<evidence type="ECO:0000256" key="3">
    <source>
        <dbReference type="ARBA" id="ARBA00023274"/>
    </source>
</evidence>